<dbReference type="PROSITE" id="PS51932">
    <property type="entry name" value="BMV"/>
    <property type="match status" value="1"/>
</dbReference>
<evidence type="ECO:0000256" key="3">
    <source>
        <dbReference type="ARBA" id="ARBA00024446"/>
    </source>
</evidence>
<dbReference type="SUPFAM" id="SSF159133">
    <property type="entry name" value="EutN/CcmL-like"/>
    <property type="match status" value="1"/>
</dbReference>
<evidence type="ECO:0000256" key="2">
    <source>
        <dbReference type="ARBA" id="ARBA00023669"/>
    </source>
</evidence>
<name>Q0QKE3_9SYNE</name>
<comment type="subcellular location">
    <subcellularLocation>
        <location evidence="1">Carboxysome</location>
    </subcellularLocation>
</comment>
<dbReference type="PANTHER" id="PTHR36539:SF1">
    <property type="entry name" value="BACTERIAL MICROCOMPARTMENT SHELL VERTEX PROTEIN EUTN"/>
    <property type="match status" value="1"/>
</dbReference>
<dbReference type="Pfam" id="PF03319">
    <property type="entry name" value="EutN_CcmL"/>
    <property type="match status" value="1"/>
</dbReference>
<protein>
    <submittedName>
        <fullName evidence="4">Putative carboxysome peptide B</fullName>
    </submittedName>
</protein>
<dbReference type="InterPro" id="IPR036677">
    <property type="entry name" value="EutN_CcmL_sf"/>
</dbReference>
<dbReference type="Gene3D" id="2.40.50.220">
    <property type="entry name" value="EutN/Ccml"/>
    <property type="match status" value="1"/>
</dbReference>
<evidence type="ECO:0000313" key="4">
    <source>
        <dbReference type="EMBL" id="ABD96386.1"/>
    </source>
</evidence>
<keyword evidence="2" id="KW-1282">Carboxysome</keyword>
<dbReference type="InterPro" id="IPR014077">
    <property type="entry name" value="CsoS4B"/>
</dbReference>
<proteinExistence type="predicted"/>
<dbReference type="NCBIfam" id="TIGR02704">
    <property type="entry name" value="carboxysome_B"/>
    <property type="match status" value="1"/>
</dbReference>
<organism evidence="4">
    <name type="scientific">uncultured marine type-A Synechococcus GOM 4N23</name>
    <dbReference type="NCBI Taxonomy" id="364152"/>
    <lineage>
        <taxon>Bacteria</taxon>
        <taxon>Bacillati</taxon>
        <taxon>Cyanobacteriota</taxon>
        <taxon>Cyanophyceae</taxon>
        <taxon>Synechococcales</taxon>
        <taxon>Synechococcaceae</taxon>
        <taxon>Synechococcus</taxon>
        <taxon>environmental samples</taxon>
    </lineage>
</organism>
<dbReference type="AlphaFoldDB" id="Q0QKE3"/>
<dbReference type="PANTHER" id="PTHR36539">
    <property type="entry name" value="ETHANOLAMINE UTILIZATION PROTEIN EUTN"/>
    <property type="match status" value="1"/>
</dbReference>
<accession>Q0QKE3</accession>
<dbReference type="CDD" id="cd01614">
    <property type="entry name" value="EutN_CcmL"/>
    <property type="match status" value="1"/>
</dbReference>
<evidence type="ECO:0000256" key="1">
    <source>
        <dbReference type="ARBA" id="ARBA00023587"/>
    </source>
</evidence>
<reference evidence="4" key="1">
    <citation type="journal article" date="2006" name="Mar. Ecol. Prog. Ser.">
        <title>Gene diversity and organization in rbcL-containing genome fragments from uncultivated Synechococcus in the Gulf of Mexico.</title>
        <authorList>
            <person name="John D.E."/>
            <person name="Wawrik B."/>
            <person name="Tabita F.R."/>
            <person name="Paul J.H."/>
        </authorList>
    </citation>
    <scope>NUCLEOTIDE SEQUENCE</scope>
</reference>
<keyword evidence="3" id="KW-1283">Bacterial microcompartment</keyword>
<dbReference type="InterPro" id="IPR004992">
    <property type="entry name" value="EutN_CcmL"/>
</dbReference>
<sequence>MEIMQVLGTLVCTYRVAGLDHMHLRVLKNNKGKKLVAVDPVGAREGNWVFTASGSAARHACPDNTVLTDLTIGGIIDHWTPDG</sequence>
<dbReference type="EMBL" id="DQ325541">
    <property type="protein sequence ID" value="ABD96386.1"/>
    <property type="molecule type" value="Genomic_DNA"/>
</dbReference>
<dbReference type="GO" id="GO:0031470">
    <property type="term" value="C:carboxysome"/>
    <property type="evidence" value="ECO:0007669"/>
    <property type="project" value="UniProtKB-SubCell"/>
</dbReference>